<organism evidence="1 2">
    <name type="scientific">Paracidovorax cattleyae</name>
    <dbReference type="NCBI Taxonomy" id="80868"/>
    <lineage>
        <taxon>Bacteria</taxon>
        <taxon>Pseudomonadati</taxon>
        <taxon>Pseudomonadota</taxon>
        <taxon>Betaproteobacteria</taxon>
        <taxon>Burkholderiales</taxon>
        <taxon>Comamonadaceae</taxon>
        <taxon>Paracidovorax</taxon>
    </lineage>
</organism>
<name>A0A1H0VS56_9BURK</name>
<sequence length="40" mass="4350">MITFDPALGEFEVAHGELAPMVDEMANHRPLTKVEVLALG</sequence>
<dbReference type="EMBL" id="FNJL01000028">
    <property type="protein sequence ID" value="SDP81183.1"/>
    <property type="molecule type" value="Genomic_DNA"/>
</dbReference>
<evidence type="ECO:0000313" key="1">
    <source>
        <dbReference type="EMBL" id="SDP81183.1"/>
    </source>
</evidence>
<proteinExistence type="predicted"/>
<evidence type="ECO:0000313" key="2">
    <source>
        <dbReference type="Proteomes" id="UP000199317"/>
    </source>
</evidence>
<reference evidence="2" key="1">
    <citation type="submission" date="2016-10" db="EMBL/GenBank/DDBJ databases">
        <authorList>
            <person name="Varghese N."/>
            <person name="Submissions S."/>
        </authorList>
    </citation>
    <scope>NUCLEOTIDE SEQUENCE [LARGE SCALE GENOMIC DNA]</scope>
    <source>
        <strain evidence="2">DSM 17101</strain>
    </source>
</reference>
<accession>A0A1H0VS56</accession>
<gene>
    <name evidence="1" type="ORF">SAMN04489708_12836</name>
</gene>
<protein>
    <submittedName>
        <fullName evidence="1">Uncharacterized protein</fullName>
    </submittedName>
</protein>
<dbReference type="AlphaFoldDB" id="A0A1H0VS56"/>
<dbReference type="Proteomes" id="UP000199317">
    <property type="component" value="Unassembled WGS sequence"/>
</dbReference>
<keyword evidence="2" id="KW-1185">Reference proteome</keyword>